<evidence type="ECO:0000313" key="2">
    <source>
        <dbReference type="Proteomes" id="UP000749559"/>
    </source>
</evidence>
<sequence length="772" mass="85811">GCFDQARKIMKFERTITGKGPVTETYDFKLGIKHIYKKQTGMCDYISFPPGRMTLPLDENHSIDLDDLFHVDITFENIGNDKVRDGVVPVTKYKKKQSPGATFTHTWFMSKSDWAFYKTHLEEEQYEQPLKLVTGALDGSWQLTSMLWDGDINRPYLKKYDVKDCYIPGKNIPKTLPKTDFTISFNRGDYTVQTNEDYTYTYLPINMKGRTKMVIEIQACKDAHIALSKVLDEPETDTYEIVIGGWDNSASAIRANHDGEELTKTLTPGILNCNLKLPFWISWENGQVLVGRGNDPEEGQFMRYVDATSPLEVNAFAVATEGNTGSWTFKNTRDDTMDISFELQMNTPDKVDAVIEKLANSTGLPILRFSQSRLDITPEKLYMTSTLLPNPPIMAPGSVESDCIPGPDCVDLRLISNAAAWKLIEKVVNDGNFKVTFSNGLTLIAEEARNNILRSDLGNIGNDPFLSRFSQDSDRKMIFVDPALKIHGVPVQECARQCLLARDFTCESFSFCPNVGDCLLSTLHSPENSEKGSYKNHSFCDHYSKSYIKSHFTQIPGKVILMNNDKKLEDQSAESCAKACLDEKSFKCESFDYCPNIRECLMSKLHMDNSDSNLVEHKTCNHFSKSILGQFNQINNKAILKNNDIYIANATEEGCAKACVGETSFVCKAFDICTDGGGTACALSRASTGDVKGSDIVDSATCSIFERQSTATRVQKPTGFTSGAAAGLSIGMTILGFLLGAGIMYGVLWKKNQANPDGWGNQLFKTGDTSSA</sequence>
<dbReference type="InterPro" id="IPR058831">
    <property type="entry name" value="LolA-like_dom_2nd"/>
</dbReference>
<dbReference type="InterPro" id="IPR022041">
    <property type="entry name" value="Methyltransf_FA"/>
</dbReference>
<keyword evidence="2" id="KW-1185">Reference proteome</keyword>
<gene>
    <name evidence="1" type="ORF">OFUS_LOCUS25823</name>
</gene>
<proteinExistence type="predicted"/>
<comment type="caution">
    <text evidence="1">The sequence shown here is derived from an EMBL/GenBank/DDBJ whole genome shotgun (WGS) entry which is preliminary data.</text>
</comment>
<dbReference type="PANTHER" id="PTHR36695">
    <property type="entry name" value="AGAP008648-PA"/>
    <property type="match status" value="1"/>
</dbReference>
<dbReference type="Pfam" id="PF12248">
    <property type="entry name" value="Methyltransf_FA"/>
    <property type="match status" value="1"/>
</dbReference>
<reference evidence="1" key="1">
    <citation type="submission" date="2022-03" db="EMBL/GenBank/DDBJ databases">
        <authorList>
            <person name="Martin C."/>
        </authorList>
    </citation>
    <scope>NUCLEOTIDE SEQUENCE</scope>
</reference>
<dbReference type="CDD" id="cd01099">
    <property type="entry name" value="PAN_AP_HGF"/>
    <property type="match status" value="2"/>
</dbReference>
<name>A0A8J1XLW1_OWEFU</name>
<dbReference type="Pfam" id="PF00024">
    <property type="entry name" value="PAN_1"/>
    <property type="match status" value="2"/>
</dbReference>
<feature type="non-terminal residue" evidence="1">
    <location>
        <position position="772"/>
    </location>
</feature>
<dbReference type="Proteomes" id="UP000749559">
    <property type="component" value="Unassembled WGS sequence"/>
</dbReference>
<dbReference type="AlphaFoldDB" id="A0A8J1XLW1"/>
<dbReference type="SUPFAM" id="SSF57414">
    <property type="entry name" value="Hairpin loop containing domain-like"/>
    <property type="match status" value="3"/>
</dbReference>
<dbReference type="Gene3D" id="3.50.4.10">
    <property type="entry name" value="Hepatocyte Growth Factor"/>
    <property type="match status" value="3"/>
</dbReference>
<dbReference type="InterPro" id="IPR003609">
    <property type="entry name" value="Pan_app"/>
</dbReference>
<dbReference type="SMART" id="SM00473">
    <property type="entry name" value="PAN_AP"/>
    <property type="match status" value="3"/>
</dbReference>
<protein>
    <submittedName>
        <fullName evidence="1">Uncharacterized protein</fullName>
    </submittedName>
</protein>
<dbReference type="PROSITE" id="PS50948">
    <property type="entry name" value="PAN"/>
    <property type="match status" value="2"/>
</dbReference>
<dbReference type="OrthoDB" id="5983572at2759"/>
<dbReference type="EMBL" id="CAIIXF020000012">
    <property type="protein sequence ID" value="CAH1802108.1"/>
    <property type="molecule type" value="Genomic_DNA"/>
</dbReference>
<accession>A0A8J1XLW1</accession>
<dbReference type="Pfam" id="PF25898">
    <property type="entry name" value="LolA_2nd_metazoa"/>
    <property type="match status" value="1"/>
</dbReference>
<organism evidence="1 2">
    <name type="scientific">Owenia fusiformis</name>
    <name type="common">Polychaete worm</name>
    <dbReference type="NCBI Taxonomy" id="6347"/>
    <lineage>
        <taxon>Eukaryota</taxon>
        <taxon>Metazoa</taxon>
        <taxon>Spiralia</taxon>
        <taxon>Lophotrochozoa</taxon>
        <taxon>Annelida</taxon>
        <taxon>Polychaeta</taxon>
        <taxon>Sedentaria</taxon>
        <taxon>Canalipalpata</taxon>
        <taxon>Sabellida</taxon>
        <taxon>Oweniida</taxon>
        <taxon>Oweniidae</taxon>
        <taxon>Owenia</taxon>
    </lineage>
</organism>
<dbReference type="PANTHER" id="PTHR36695:SF12">
    <property type="entry name" value="AGAP008648-PA"/>
    <property type="match status" value="1"/>
</dbReference>
<evidence type="ECO:0000313" key="1">
    <source>
        <dbReference type="EMBL" id="CAH1802108.1"/>
    </source>
</evidence>